<keyword evidence="3" id="KW-1185">Reference proteome</keyword>
<feature type="signal peptide" evidence="1">
    <location>
        <begin position="1"/>
        <end position="36"/>
    </location>
</feature>
<accession>A0ABP8ZFR3</accession>
<evidence type="ECO:0000313" key="2">
    <source>
        <dbReference type="EMBL" id="GAA4755056.1"/>
    </source>
</evidence>
<dbReference type="RefSeq" id="WP_345482181.1">
    <property type="nucleotide sequence ID" value="NZ_BAABLP010000008.1"/>
</dbReference>
<dbReference type="PROSITE" id="PS51257">
    <property type="entry name" value="PROKAR_LIPOPROTEIN"/>
    <property type="match status" value="1"/>
</dbReference>
<evidence type="ECO:0000256" key="1">
    <source>
        <dbReference type="SAM" id="SignalP"/>
    </source>
</evidence>
<dbReference type="Proteomes" id="UP001500121">
    <property type="component" value="Unassembled WGS sequence"/>
</dbReference>
<keyword evidence="1" id="KW-0732">Signal</keyword>
<gene>
    <name evidence="2" type="ORF">GCM10025783_30250</name>
</gene>
<protein>
    <submittedName>
        <fullName evidence="2">Uncharacterized protein</fullName>
    </submittedName>
</protein>
<evidence type="ECO:0000313" key="3">
    <source>
        <dbReference type="Proteomes" id="UP001500121"/>
    </source>
</evidence>
<proteinExistence type="predicted"/>
<name>A0ABP8ZFR3_9MICO</name>
<sequence>MIANVTRSRERRSALSWTASLVCLLALTGCAPNALGFEHDDTIRQSFTATNGRAWGGVFLDNMSGDGITLQDLRIRGLTNARISSIKVIRISPGNAIGFYPTDLTPGMQQEFQAAHPLHGFRLPAHSRDAYEAVLLVAAIDRSRDASTTDAVVTYRSGGSSWSETRRSSFCLAVKRLQGCAAWTNPDNPIESTSRPEHGYSAISEACF</sequence>
<dbReference type="EMBL" id="BAABLP010000008">
    <property type="protein sequence ID" value="GAA4755056.1"/>
    <property type="molecule type" value="Genomic_DNA"/>
</dbReference>
<comment type="caution">
    <text evidence="2">The sequence shown here is derived from an EMBL/GenBank/DDBJ whole genome shotgun (WGS) entry which is preliminary data.</text>
</comment>
<feature type="chain" id="PRO_5046690772" evidence="1">
    <location>
        <begin position="37"/>
        <end position="208"/>
    </location>
</feature>
<reference evidence="3" key="1">
    <citation type="journal article" date="2019" name="Int. J. Syst. Evol. Microbiol.">
        <title>The Global Catalogue of Microorganisms (GCM) 10K type strain sequencing project: providing services to taxonomists for standard genome sequencing and annotation.</title>
        <authorList>
            <consortium name="The Broad Institute Genomics Platform"/>
            <consortium name="The Broad Institute Genome Sequencing Center for Infectious Disease"/>
            <person name="Wu L."/>
            <person name="Ma J."/>
        </authorList>
    </citation>
    <scope>NUCLEOTIDE SEQUENCE [LARGE SCALE GENOMIC DNA]</scope>
    <source>
        <strain evidence="3">JCM 19015</strain>
    </source>
</reference>
<organism evidence="2 3">
    <name type="scientific">Amnibacterium soli</name>
    <dbReference type="NCBI Taxonomy" id="1282736"/>
    <lineage>
        <taxon>Bacteria</taxon>
        <taxon>Bacillati</taxon>
        <taxon>Actinomycetota</taxon>
        <taxon>Actinomycetes</taxon>
        <taxon>Micrococcales</taxon>
        <taxon>Microbacteriaceae</taxon>
        <taxon>Amnibacterium</taxon>
    </lineage>
</organism>